<comment type="caution">
    <text evidence="9">The sequence shown here is derived from an EMBL/GenBank/DDBJ whole genome shotgun (WGS) entry which is preliminary data.</text>
</comment>
<keyword evidence="10" id="KW-1185">Reference proteome</keyword>
<dbReference type="GO" id="GO:0016020">
    <property type="term" value="C:membrane"/>
    <property type="evidence" value="ECO:0007669"/>
    <property type="project" value="UniProtKB-SubCell"/>
</dbReference>
<dbReference type="GO" id="GO:0006641">
    <property type="term" value="P:triglyceride metabolic process"/>
    <property type="evidence" value="ECO:0007669"/>
    <property type="project" value="UniProtKB-ARBA"/>
</dbReference>
<keyword evidence="4 5" id="KW-0443">Lipid metabolism</keyword>
<keyword evidence="6" id="KW-1133">Transmembrane helix</keyword>
<accession>G4TGP2</accession>
<keyword evidence="6" id="KW-0472">Membrane</keyword>
<comment type="function">
    <text evidence="6">Lipid hydrolase.</text>
</comment>
<protein>
    <recommendedName>
        <fullName evidence="6">Patatin-like phospholipase domain-containing protein</fullName>
        <ecNumber evidence="6">3.1.1.-</ecNumber>
    </recommendedName>
</protein>
<evidence type="ECO:0000259" key="8">
    <source>
        <dbReference type="PROSITE" id="PS51635"/>
    </source>
</evidence>
<evidence type="ECO:0000256" key="4">
    <source>
        <dbReference type="ARBA" id="ARBA00023098"/>
    </source>
</evidence>
<dbReference type="Proteomes" id="UP000007148">
    <property type="component" value="Unassembled WGS sequence"/>
</dbReference>
<feature type="active site" description="Nucleophile" evidence="5">
    <location>
        <position position="321"/>
    </location>
</feature>
<dbReference type="Gene3D" id="3.40.1090.10">
    <property type="entry name" value="Cytosolic phospholipase A2 catalytic domain"/>
    <property type="match status" value="2"/>
</dbReference>
<comment type="similarity">
    <text evidence="1 6">Belongs to the PLPL family.</text>
</comment>
<dbReference type="PANTHER" id="PTHR14226:SF66">
    <property type="entry name" value="TRIACYLGLYCEROL LIPASE PTL2"/>
    <property type="match status" value="1"/>
</dbReference>
<proteinExistence type="inferred from homology"/>
<dbReference type="PROSITE" id="PS51635">
    <property type="entry name" value="PNPLA"/>
    <property type="match status" value="1"/>
</dbReference>
<sequence>MSTAGANGDDLYADFINQRSYQTYLFALEAHNAPPCSHIAAFAAALKADDDTSDQEASGATSPLIPATPKPQGRTRKISALSDFAPIATRVKRQSKRVRSAPQREFVFQLARWPLLFLLAIVIFGQFGLYVAIRQVVNALEWLFAWRGRKGVLRKKLRSAQSYEEWKEAALKLDEYLGFDEWKREEEDPYHDYLLVKKVRRSLRSLRQKNDARGLLGVLDLCLRANFAGTESARLYSETFYGTKDSVEAYINEVEAAIDFVRRSPDITLDEKRRFFKSANRNVGSSALCLSGGATFGYYHFGVVKALLDANLLPRVIAGTSCGSLIAALVCTRTDEELKKLLVPELADRITACEEGFFTWFRRFLRTGARFDTVDWAQKTMFFTRGSMTFREAYELTGRVLNVSVIPFDRHSPTKLLNYLTAPDCVIWTAVLASAAVPGILNPVVLMEKTKNGTMIPWNWGSRFKDGSLRVDIPLQSLNLLFNVSHPIVSQVNPHVHLFFFSSRGSAGKPVAHRKGKGWRGGFLLSAAEQFLKHELTKNFKDWVHILSDPSRSDLERMLKIGEHVTWPRIHMIENRFRIERKIFRGRLSVKRASQVKGDRTPAIEGTSGPSPAALHAILSSTAANHADTSSGGAGHHTPKKFPASLGSEQIAVESDAEAGFAAGSERFFKKAHGKSNRRASQSLAQIDTSNSRQHPDIIVQTASPEDRRKNSAGNYSTMPSPIRRRRWGSSIYNAFSQSHSGEPSTAPISTGSQQAETNHVAPMTSVDPNNRSFFARLRSTSFNALASPFVRAPNVAREADVRSLTSAQLADERWSSDSSSEDEFLWNNERTAAESTFAIDVGEEELNLANDSGLFMSNAREDEDADLTTDLQESP</sequence>
<feature type="region of interest" description="Disordered" evidence="7">
    <location>
        <begin position="672"/>
        <end position="723"/>
    </location>
</feature>
<evidence type="ECO:0000256" key="5">
    <source>
        <dbReference type="PROSITE-ProRule" id="PRU01161"/>
    </source>
</evidence>
<gene>
    <name evidence="9" type="ORF">PIIN_04417</name>
</gene>
<dbReference type="SUPFAM" id="SSF52151">
    <property type="entry name" value="FabD/lysophospholipase-like"/>
    <property type="match status" value="1"/>
</dbReference>
<name>G4TGP2_SERID</name>
<dbReference type="InterPro" id="IPR021771">
    <property type="entry name" value="Triacylglycerol_lipase_N"/>
</dbReference>
<evidence type="ECO:0000256" key="7">
    <source>
        <dbReference type="SAM" id="MobiDB-lite"/>
    </source>
</evidence>
<evidence type="ECO:0000256" key="6">
    <source>
        <dbReference type="RuleBase" id="RU362055"/>
    </source>
</evidence>
<dbReference type="GO" id="GO:0016042">
    <property type="term" value="P:lipid catabolic process"/>
    <property type="evidence" value="ECO:0007669"/>
    <property type="project" value="UniProtKB-UniRule"/>
</dbReference>
<keyword evidence="3 5" id="KW-0442">Lipid degradation</keyword>
<dbReference type="InterPro" id="IPR002641">
    <property type="entry name" value="PNPLA_dom"/>
</dbReference>
<dbReference type="Pfam" id="PF11815">
    <property type="entry name" value="DUF3336"/>
    <property type="match status" value="1"/>
</dbReference>
<feature type="region of interest" description="Disordered" evidence="7">
    <location>
        <begin position="624"/>
        <end position="643"/>
    </location>
</feature>
<evidence type="ECO:0000256" key="2">
    <source>
        <dbReference type="ARBA" id="ARBA00022801"/>
    </source>
</evidence>
<feature type="active site" description="Proton acceptor" evidence="5">
    <location>
        <position position="466"/>
    </location>
</feature>
<evidence type="ECO:0000313" key="9">
    <source>
        <dbReference type="EMBL" id="CCA70479.1"/>
    </source>
</evidence>
<dbReference type="InterPro" id="IPR016035">
    <property type="entry name" value="Acyl_Trfase/lysoPLipase"/>
</dbReference>
<comment type="subcellular location">
    <subcellularLocation>
        <location evidence="6">Membrane</location>
        <topology evidence="6">Single-pass membrane protein</topology>
    </subcellularLocation>
</comment>
<dbReference type="GO" id="GO:0004806">
    <property type="term" value="F:triacylglycerol lipase activity"/>
    <property type="evidence" value="ECO:0007669"/>
    <property type="project" value="InterPro"/>
</dbReference>
<feature type="transmembrane region" description="Helical" evidence="6">
    <location>
        <begin position="113"/>
        <end position="133"/>
    </location>
</feature>
<evidence type="ECO:0000256" key="1">
    <source>
        <dbReference type="ARBA" id="ARBA00006104"/>
    </source>
</evidence>
<dbReference type="InterPro" id="IPR050301">
    <property type="entry name" value="NTE"/>
</dbReference>
<feature type="region of interest" description="Disordered" evidence="7">
    <location>
        <begin position="594"/>
        <end position="613"/>
    </location>
</feature>
<dbReference type="CDD" id="cd07232">
    <property type="entry name" value="Pat_PLPL"/>
    <property type="match status" value="1"/>
</dbReference>
<reference evidence="9 10" key="1">
    <citation type="journal article" date="2011" name="PLoS Pathog.">
        <title>Endophytic Life Strategies Decoded by Genome and Transcriptome Analyses of the Mutualistic Root Symbiont Piriformospora indica.</title>
        <authorList>
            <person name="Zuccaro A."/>
            <person name="Lahrmann U."/>
            <person name="Guldener U."/>
            <person name="Langen G."/>
            <person name="Pfiffi S."/>
            <person name="Biedenkopf D."/>
            <person name="Wong P."/>
            <person name="Samans B."/>
            <person name="Grimm C."/>
            <person name="Basiewicz M."/>
            <person name="Murat C."/>
            <person name="Martin F."/>
            <person name="Kogel K.H."/>
        </authorList>
    </citation>
    <scope>NUCLEOTIDE SEQUENCE [LARGE SCALE GENOMIC DNA]</scope>
    <source>
        <strain evidence="9 10">DSM 11827</strain>
    </source>
</reference>
<evidence type="ECO:0000313" key="10">
    <source>
        <dbReference type="Proteomes" id="UP000007148"/>
    </source>
</evidence>
<keyword evidence="6" id="KW-0812">Transmembrane</keyword>
<dbReference type="InParanoid" id="G4TGP2"/>
<organism evidence="9 10">
    <name type="scientific">Serendipita indica (strain DSM 11827)</name>
    <name type="common">Root endophyte fungus</name>
    <name type="synonym">Piriformospora indica</name>
    <dbReference type="NCBI Taxonomy" id="1109443"/>
    <lineage>
        <taxon>Eukaryota</taxon>
        <taxon>Fungi</taxon>
        <taxon>Dikarya</taxon>
        <taxon>Basidiomycota</taxon>
        <taxon>Agaricomycotina</taxon>
        <taxon>Agaricomycetes</taxon>
        <taxon>Sebacinales</taxon>
        <taxon>Serendipitaceae</taxon>
        <taxon>Serendipita</taxon>
    </lineage>
</organism>
<dbReference type="EC" id="3.1.1.-" evidence="6"/>
<feature type="short sequence motif" description="GXSXG" evidence="5">
    <location>
        <begin position="319"/>
        <end position="323"/>
    </location>
</feature>
<dbReference type="PANTHER" id="PTHR14226">
    <property type="entry name" value="NEUROPATHY TARGET ESTERASE/SWISS CHEESE D.MELANOGASTER"/>
    <property type="match status" value="1"/>
</dbReference>
<feature type="region of interest" description="Disordered" evidence="7">
    <location>
        <begin position="53"/>
        <end position="74"/>
    </location>
</feature>
<dbReference type="eggNOG" id="KOG2214">
    <property type="taxonomic scope" value="Eukaryota"/>
</dbReference>
<dbReference type="EMBL" id="CAFZ01000084">
    <property type="protein sequence ID" value="CCA70479.1"/>
    <property type="molecule type" value="Genomic_DNA"/>
</dbReference>
<keyword evidence="2 5" id="KW-0378">Hydrolase</keyword>
<dbReference type="OrthoDB" id="15478at2759"/>
<dbReference type="STRING" id="1109443.G4TGP2"/>
<dbReference type="AlphaFoldDB" id="G4TGP2"/>
<comment type="caution">
    <text evidence="5">Lacks conserved residue(s) required for the propagation of feature annotation.</text>
</comment>
<dbReference type="Pfam" id="PF01734">
    <property type="entry name" value="Patatin"/>
    <property type="match status" value="1"/>
</dbReference>
<dbReference type="HOGENOM" id="CLU_009031_2_1_1"/>
<feature type="domain" description="PNPLA" evidence="8">
    <location>
        <begin position="288"/>
        <end position="479"/>
    </location>
</feature>
<evidence type="ECO:0000256" key="3">
    <source>
        <dbReference type="ARBA" id="ARBA00022963"/>
    </source>
</evidence>
<feature type="compositionally biased region" description="Polar residues" evidence="7">
    <location>
        <begin position="679"/>
        <end position="693"/>
    </location>
</feature>